<dbReference type="SUPFAM" id="SSF57625">
    <property type="entry name" value="Invertebrate chitin-binding proteins"/>
    <property type="match status" value="1"/>
</dbReference>
<sequence>MSNYMRLAFISVLFALNIDSLRANCNVCSAVTQMACVSETEFQVCVNNVPTGAVNSCPSGFICSTATAVTCQASDAGFEPTCNECNKCNADMTFACTGTNTYALCLGTNTPSPIATGSCGDGLVCNFNLPEICADPADGTAATCPTANAETTTTTTTTTVAPTLDPPSFAQNLCETVKINARMSLPADMNMDCKNFLYCHVKNGKWIGEIQTCSGRTFFNPRTRKCVCKRPSEC</sequence>
<accession>A0A1I8NM49</accession>
<keyword evidence="1" id="KW-0732">Signal</keyword>
<dbReference type="AlphaFoldDB" id="A0A1I8NM49"/>
<dbReference type="Pfam" id="PF01607">
    <property type="entry name" value="CBM_14"/>
    <property type="match status" value="1"/>
</dbReference>
<name>A0A1I8NM49_STOCA</name>
<feature type="signal peptide" evidence="1">
    <location>
        <begin position="1"/>
        <end position="23"/>
    </location>
</feature>
<evidence type="ECO:0000313" key="4">
    <source>
        <dbReference type="Proteomes" id="UP000095300"/>
    </source>
</evidence>
<dbReference type="EnsemblMetazoa" id="SCAU000213-RA">
    <property type="protein sequence ID" value="SCAU000213-PA"/>
    <property type="gene ID" value="SCAU000213"/>
</dbReference>
<dbReference type="Proteomes" id="UP000095300">
    <property type="component" value="Unassembled WGS sequence"/>
</dbReference>
<feature type="chain" id="PRO_5009325255" description="Chitin-binding type-2 domain-containing protein" evidence="1">
    <location>
        <begin position="24"/>
        <end position="234"/>
    </location>
</feature>
<dbReference type="InterPro" id="IPR002557">
    <property type="entry name" value="Chitin-bd_dom"/>
</dbReference>
<evidence type="ECO:0000256" key="1">
    <source>
        <dbReference type="SAM" id="SignalP"/>
    </source>
</evidence>
<evidence type="ECO:0000313" key="3">
    <source>
        <dbReference type="EnsemblMetazoa" id="SCAU000213-PA"/>
    </source>
</evidence>
<dbReference type="GO" id="GO:0008061">
    <property type="term" value="F:chitin binding"/>
    <property type="evidence" value="ECO:0007669"/>
    <property type="project" value="InterPro"/>
</dbReference>
<dbReference type="GO" id="GO:0005576">
    <property type="term" value="C:extracellular region"/>
    <property type="evidence" value="ECO:0007669"/>
    <property type="project" value="InterPro"/>
</dbReference>
<dbReference type="OrthoDB" id="8179045at2759"/>
<dbReference type="PROSITE" id="PS50940">
    <property type="entry name" value="CHIT_BIND_II"/>
    <property type="match status" value="1"/>
</dbReference>
<organism evidence="3 4">
    <name type="scientific">Stomoxys calcitrans</name>
    <name type="common">Stable fly</name>
    <name type="synonym">Conops calcitrans</name>
    <dbReference type="NCBI Taxonomy" id="35570"/>
    <lineage>
        <taxon>Eukaryota</taxon>
        <taxon>Metazoa</taxon>
        <taxon>Ecdysozoa</taxon>
        <taxon>Arthropoda</taxon>
        <taxon>Hexapoda</taxon>
        <taxon>Insecta</taxon>
        <taxon>Pterygota</taxon>
        <taxon>Neoptera</taxon>
        <taxon>Endopterygota</taxon>
        <taxon>Diptera</taxon>
        <taxon>Brachycera</taxon>
        <taxon>Muscomorpha</taxon>
        <taxon>Muscoidea</taxon>
        <taxon>Muscidae</taxon>
        <taxon>Stomoxys</taxon>
    </lineage>
</organism>
<evidence type="ECO:0000259" key="2">
    <source>
        <dbReference type="PROSITE" id="PS50940"/>
    </source>
</evidence>
<dbReference type="InterPro" id="IPR036508">
    <property type="entry name" value="Chitin-bd_dom_sf"/>
</dbReference>
<keyword evidence="4" id="KW-1185">Reference proteome</keyword>
<proteinExistence type="predicted"/>
<protein>
    <recommendedName>
        <fullName evidence="2">Chitin-binding type-2 domain-containing protein</fullName>
    </recommendedName>
</protein>
<gene>
    <name evidence="3" type="primary">106089995</name>
</gene>
<dbReference type="VEuPathDB" id="VectorBase:SCAU000213"/>
<feature type="domain" description="Chitin-binding type-2" evidence="2">
    <location>
        <begin position="171"/>
        <end position="234"/>
    </location>
</feature>
<reference evidence="3" key="1">
    <citation type="submission" date="2020-05" db="UniProtKB">
        <authorList>
            <consortium name="EnsemblMetazoa"/>
        </authorList>
    </citation>
    <scope>IDENTIFICATION</scope>
    <source>
        <strain evidence="3">USDA</strain>
    </source>
</reference>